<dbReference type="InterPro" id="IPR006311">
    <property type="entry name" value="TAT_signal"/>
</dbReference>
<dbReference type="PANTHER" id="PTHR42928:SF5">
    <property type="entry name" value="BLR1237 PROTEIN"/>
    <property type="match status" value="1"/>
</dbReference>
<dbReference type="PROSITE" id="PS51318">
    <property type="entry name" value="TAT"/>
    <property type="match status" value="1"/>
</dbReference>
<name>A0A5B2TEL2_9PROT</name>
<dbReference type="PANTHER" id="PTHR42928">
    <property type="entry name" value="TRICARBOXYLATE-BINDING PROTEIN"/>
    <property type="match status" value="1"/>
</dbReference>
<organism evidence="2 3">
    <name type="scientific">Teichococcus oryzae</name>
    <dbReference type="NCBI Taxonomy" id="1608942"/>
    <lineage>
        <taxon>Bacteria</taxon>
        <taxon>Pseudomonadati</taxon>
        <taxon>Pseudomonadota</taxon>
        <taxon>Alphaproteobacteria</taxon>
        <taxon>Acetobacterales</taxon>
        <taxon>Roseomonadaceae</taxon>
        <taxon>Roseomonas</taxon>
    </lineage>
</organism>
<dbReference type="EMBL" id="VUKA01000007">
    <property type="protein sequence ID" value="KAA2212553.1"/>
    <property type="molecule type" value="Genomic_DNA"/>
</dbReference>
<dbReference type="OrthoDB" id="9780943at2"/>
<evidence type="ECO:0000313" key="3">
    <source>
        <dbReference type="Proteomes" id="UP000322110"/>
    </source>
</evidence>
<accession>A0A5B2TEL2</accession>
<evidence type="ECO:0000256" key="1">
    <source>
        <dbReference type="ARBA" id="ARBA00006987"/>
    </source>
</evidence>
<dbReference type="Proteomes" id="UP000322110">
    <property type="component" value="Unassembled WGS sequence"/>
</dbReference>
<dbReference type="InterPro" id="IPR042100">
    <property type="entry name" value="Bug_dom1"/>
</dbReference>
<dbReference type="Pfam" id="PF03401">
    <property type="entry name" value="TctC"/>
    <property type="match status" value="1"/>
</dbReference>
<keyword evidence="3" id="KW-1185">Reference proteome</keyword>
<evidence type="ECO:0000313" key="2">
    <source>
        <dbReference type="EMBL" id="KAA2212553.1"/>
    </source>
</evidence>
<dbReference type="Gene3D" id="3.40.190.150">
    <property type="entry name" value="Bordetella uptake gene, domain 1"/>
    <property type="match status" value="1"/>
</dbReference>
<dbReference type="PIRSF" id="PIRSF017082">
    <property type="entry name" value="YflP"/>
    <property type="match status" value="1"/>
</dbReference>
<proteinExistence type="inferred from homology"/>
<comment type="caution">
    <text evidence="2">The sequence shown here is derived from an EMBL/GenBank/DDBJ whole genome shotgun (WGS) entry which is preliminary data.</text>
</comment>
<reference evidence="2 3" key="1">
    <citation type="journal article" date="2015" name="Int. J. Syst. Evol. Microbiol.">
        <title>Roseomonas oryzae sp. nov., isolated from paddy rhizosphere soil.</title>
        <authorList>
            <person name="Ramaprasad E.V."/>
            <person name="Sasikala Ch."/>
            <person name="Ramana Ch.V."/>
        </authorList>
    </citation>
    <scope>NUCLEOTIDE SEQUENCE [LARGE SCALE GENOMIC DNA]</scope>
    <source>
        <strain evidence="2 3">KCTC 42542</strain>
    </source>
</reference>
<dbReference type="Gene3D" id="3.40.190.10">
    <property type="entry name" value="Periplasmic binding protein-like II"/>
    <property type="match status" value="1"/>
</dbReference>
<dbReference type="SUPFAM" id="SSF53850">
    <property type="entry name" value="Periplasmic binding protein-like II"/>
    <property type="match status" value="1"/>
</dbReference>
<protein>
    <submittedName>
        <fullName evidence="2">Tripartite tricarboxylate transporter substrate binding protein</fullName>
    </submittedName>
</protein>
<dbReference type="RefSeq" id="WP_149812960.1">
    <property type="nucleotide sequence ID" value="NZ_VUKA01000007.1"/>
</dbReference>
<dbReference type="CDD" id="cd07012">
    <property type="entry name" value="PBP2_Bug_TTT"/>
    <property type="match status" value="1"/>
</dbReference>
<gene>
    <name evidence="2" type="ORF">F0Q34_14620</name>
</gene>
<comment type="similarity">
    <text evidence="1">Belongs to the UPF0065 (bug) family.</text>
</comment>
<sequence length="329" mass="35398">MKHSIPVGRRTLLGVAGGAAAGALLRPALAQERFPSKPIRMLVPWAPGGATDVQMRALCDAATRVLKQPVVVENRSGAGGILGAQALAAGTRPDGYTLSQMPVSVFRYPQMVEKPPFNPMADFTWIAQLTGYLFGVVVRADAPWKTFAEFLDDAKRTPGKMSYGSPGAGTSLHITMEQIAQGRGIEWTHVPFRGAAENIQALLGGQINASADSSTWAELVKDGRLRLLCTWGATRARRFPDAPTLREAGIDIVSESPYGIAAPAGLPPEVTRILQDAFRDALVDPAHQAVLERYDMAAAYLDSQSYTAAARRQYEEDGQMIRRLGLKAG</sequence>
<dbReference type="AlphaFoldDB" id="A0A5B2TEL2"/>
<dbReference type="InterPro" id="IPR005064">
    <property type="entry name" value="BUG"/>
</dbReference>